<feature type="domain" description="Protein arginine N-methyltransferase" evidence="7">
    <location>
        <begin position="146"/>
        <end position="311"/>
    </location>
</feature>
<dbReference type="GO" id="GO:0032259">
    <property type="term" value="P:methylation"/>
    <property type="evidence" value="ECO:0007669"/>
    <property type="project" value="UniProtKB-KW"/>
</dbReference>
<dbReference type="PANTHER" id="PTHR11006">
    <property type="entry name" value="PROTEIN ARGININE N-METHYLTRANSFERASE"/>
    <property type="match status" value="1"/>
</dbReference>
<dbReference type="InterPro" id="IPR029063">
    <property type="entry name" value="SAM-dependent_MTases_sf"/>
</dbReference>
<dbReference type="CDD" id="cd02440">
    <property type="entry name" value="AdoMet_MTases"/>
    <property type="match status" value="1"/>
</dbReference>
<dbReference type="GO" id="GO:0042054">
    <property type="term" value="F:histone methyltransferase activity"/>
    <property type="evidence" value="ECO:0007669"/>
    <property type="project" value="TreeGrafter"/>
</dbReference>
<keyword evidence="4 6" id="KW-0949">S-adenosyl-L-methionine</keyword>
<dbReference type="Pfam" id="PF06325">
    <property type="entry name" value="PrmA"/>
    <property type="match status" value="1"/>
</dbReference>
<proteinExistence type="predicted"/>
<evidence type="ECO:0000256" key="1">
    <source>
        <dbReference type="ARBA" id="ARBA00011925"/>
    </source>
</evidence>
<keyword evidence="3 6" id="KW-0808">Transferase</keyword>
<evidence type="ECO:0000256" key="3">
    <source>
        <dbReference type="ARBA" id="ARBA00022679"/>
    </source>
</evidence>
<dbReference type="EMBL" id="CAJFCJ010000019">
    <property type="protein sequence ID" value="CAD5123303.1"/>
    <property type="molecule type" value="Genomic_DNA"/>
</dbReference>
<dbReference type="PROSITE" id="PS51678">
    <property type="entry name" value="SAM_MT_PRMT"/>
    <property type="match status" value="1"/>
</dbReference>
<dbReference type="EC" id="2.1.1.319" evidence="1"/>
<dbReference type="InterPro" id="IPR025799">
    <property type="entry name" value="Arg_MeTrfase"/>
</dbReference>
<keyword evidence="2 6" id="KW-0489">Methyltransferase</keyword>
<protein>
    <recommendedName>
        <fullName evidence="1">type I protein arginine methyltransferase</fullName>
        <ecNumber evidence="1">2.1.1.319</ecNumber>
    </recommendedName>
</protein>
<dbReference type="GO" id="GO:0035242">
    <property type="term" value="F:protein-arginine omega-N asymmetric methyltransferase activity"/>
    <property type="evidence" value="ECO:0007669"/>
    <property type="project" value="UniProtKB-EC"/>
</dbReference>
<dbReference type="Proteomes" id="UP000549394">
    <property type="component" value="Unassembled WGS sequence"/>
</dbReference>
<sequence>MDYFKSYENLEVHRLMLADKSRMDAYQSFINENAALFSGKIVMDVGSGLGILSLFCAKAGAKKVYAVEGSEMAKMCETIIKDNNFSDTIQVIHKAVEDIQVSDIEKVDIIVSEWMGFYLLHESMLHSVLFARDTFLKDDGLIVPRIANIYLSPVELRDFKSKFDFWNNVYGFDFSSAGEAERNTTFGQAQIENIKAQDLLAEEQLVLSIDLKAATEEDLESIIGTFKFTFKKYGVIHGFALWFDCIFTDGENEETEVTLDTSPNSESTHWKQTIIPVPEAFLVEENGEVNCKLYLKRDGRSYRIELEHDLDS</sequence>
<evidence type="ECO:0000256" key="4">
    <source>
        <dbReference type="ARBA" id="ARBA00022691"/>
    </source>
</evidence>
<evidence type="ECO:0000313" key="9">
    <source>
        <dbReference type="Proteomes" id="UP000549394"/>
    </source>
</evidence>
<accession>A0A7I8W414</accession>
<dbReference type="InterPro" id="IPR055135">
    <property type="entry name" value="PRMT_dom"/>
</dbReference>
<organism evidence="8 9">
    <name type="scientific">Dimorphilus gyrociliatus</name>
    <dbReference type="NCBI Taxonomy" id="2664684"/>
    <lineage>
        <taxon>Eukaryota</taxon>
        <taxon>Metazoa</taxon>
        <taxon>Spiralia</taxon>
        <taxon>Lophotrochozoa</taxon>
        <taxon>Annelida</taxon>
        <taxon>Polychaeta</taxon>
        <taxon>Polychaeta incertae sedis</taxon>
        <taxon>Dinophilidae</taxon>
        <taxon>Dimorphilus</taxon>
    </lineage>
</organism>
<keyword evidence="9" id="KW-1185">Reference proteome</keyword>
<evidence type="ECO:0000259" key="7">
    <source>
        <dbReference type="Pfam" id="PF22528"/>
    </source>
</evidence>
<reference evidence="8 9" key="1">
    <citation type="submission" date="2020-08" db="EMBL/GenBank/DDBJ databases">
        <authorList>
            <person name="Hejnol A."/>
        </authorList>
    </citation>
    <scope>NUCLEOTIDE SEQUENCE [LARGE SCALE GENOMIC DNA]</scope>
</reference>
<evidence type="ECO:0000313" key="8">
    <source>
        <dbReference type="EMBL" id="CAD5123303.1"/>
    </source>
</evidence>
<dbReference type="AlphaFoldDB" id="A0A7I8W414"/>
<comment type="caution">
    <text evidence="8">The sequence shown here is derived from an EMBL/GenBank/DDBJ whole genome shotgun (WGS) entry which is preliminary data.</text>
</comment>
<dbReference type="FunFam" id="3.40.50.150:FF:000003">
    <property type="entry name" value="Blast:Protein arginine N-methyltransferase 1"/>
    <property type="match status" value="1"/>
</dbReference>
<evidence type="ECO:0000256" key="2">
    <source>
        <dbReference type="ARBA" id="ARBA00022603"/>
    </source>
</evidence>
<dbReference type="OrthoDB" id="7848332at2759"/>
<comment type="catalytic activity">
    <reaction evidence="5">
        <text>L-arginyl-[protein] + S-adenosyl-L-methionine = N(omega)-methyl-L-arginyl-[protein] + S-adenosyl-L-homocysteine + H(+)</text>
        <dbReference type="Rhea" id="RHEA:48100"/>
        <dbReference type="Rhea" id="RHEA-COMP:10532"/>
        <dbReference type="Rhea" id="RHEA-COMP:11990"/>
        <dbReference type="ChEBI" id="CHEBI:15378"/>
        <dbReference type="ChEBI" id="CHEBI:29965"/>
        <dbReference type="ChEBI" id="CHEBI:57856"/>
        <dbReference type="ChEBI" id="CHEBI:59789"/>
        <dbReference type="ChEBI" id="CHEBI:65280"/>
    </reaction>
    <physiologicalReaction direction="left-to-right" evidence="5">
        <dbReference type="Rhea" id="RHEA:48101"/>
    </physiologicalReaction>
</comment>
<dbReference type="PANTHER" id="PTHR11006:SF102">
    <property type="entry name" value="PROTEIN ARGININE N-METHYLTRANSFERASE 1"/>
    <property type="match status" value="1"/>
</dbReference>
<name>A0A7I8W414_9ANNE</name>
<gene>
    <name evidence="8" type="ORF">DGYR_LOCUS10990</name>
</gene>
<dbReference type="Gene3D" id="2.70.160.11">
    <property type="entry name" value="Hnrnp arginine n-methyltransferase1"/>
    <property type="match status" value="1"/>
</dbReference>
<dbReference type="Pfam" id="PF22528">
    <property type="entry name" value="PRMT_C"/>
    <property type="match status" value="1"/>
</dbReference>
<dbReference type="Gene3D" id="3.40.50.150">
    <property type="entry name" value="Vaccinia Virus protein VP39"/>
    <property type="match status" value="1"/>
</dbReference>
<dbReference type="SUPFAM" id="SSF53335">
    <property type="entry name" value="S-adenosyl-L-methionine-dependent methyltransferases"/>
    <property type="match status" value="1"/>
</dbReference>
<evidence type="ECO:0000256" key="6">
    <source>
        <dbReference type="PROSITE-ProRule" id="PRU01015"/>
    </source>
</evidence>
<evidence type="ECO:0000256" key="5">
    <source>
        <dbReference type="ARBA" id="ARBA00049303"/>
    </source>
</evidence>